<reference evidence="5" key="1">
    <citation type="journal article" date="2019" name="Int. J. Syst. Evol. Microbiol.">
        <title>The Global Catalogue of Microorganisms (GCM) 10K type strain sequencing project: providing services to taxonomists for standard genome sequencing and annotation.</title>
        <authorList>
            <consortium name="The Broad Institute Genomics Platform"/>
            <consortium name="The Broad Institute Genome Sequencing Center for Infectious Disease"/>
            <person name="Wu L."/>
            <person name="Ma J."/>
        </authorList>
    </citation>
    <scope>NUCLEOTIDE SEQUENCE [LARGE SCALE GENOMIC DNA]</scope>
    <source>
        <strain evidence="5">JCM 19125</strain>
    </source>
</reference>
<feature type="transmembrane region" description="Helical" evidence="2">
    <location>
        <begin position="331"/>
        <end position="353"/>
    </location>
</feature>
<feature type="transmembrane region" description="Helical" evidence="2">
    <location>
        <begin position="592"/>
        <end position="617"/>
    </location>
</feature>
<feature type="transmembrane region" description="Helical" evidence="2">
    <location>
        <begin position="486"/>
        <end position="506"/>
    </location>
</feature>
<dbReference type="Proteomes" id="UP001501521">
    <property type="component" value="Unassembled WGS sequence"/>
</dbReference>
<feature type="transmembrane region" description="Helical" evidence="2">
    <location>
        <begin position="413"/>
        <end position="433"/>
    </location>
</feature>
<protein>
    <submittedName>
        <fullName evidence="4">Cbb3-type cytochrome c oxidase subunit I</fullName>
    </submittedName>
</protein>
<dbReference type="Pfam" id="PF22085">
    <property type="entry name" value="NorB_cytochrome_c-like"/>
    <property type="match status" value="1"/>
</dbReference>
<evidence type="ECO:0000313" key="5">
    <source>
        <dbReference type="Proteomes" id="UP001501521"/>
    </source>
</evidence>
<evidence type="ECO:0000259" key="3">
    <source>
        <dbReference type="Pfam" id="PF22085"/>
    </source>
</evidence>
<sequence length="811" mass="90466">MSLINNNPDLQPSKAELVISKGWVQGVALVFVFGFFVMGFLAYRTYTDGMPIPQQVVSESGDVVFTEEEITSGQQIFLRRGLQQYGSIMGHGAYLGPDYTAEYLRLASEHVSEQLRASGEQDPTAATVEHMRENRYDEASGVLVFTPEQVSAFEMLKGHYAEFFGEETTKNGLLPSVITDPQEIHDLTAFFGWTAWASAAERPGHDYSYSNNWPAEPRVDNKPTADILVWSAMSLIALLAGLGALFGVYGRWSKKIGWQSAETPALRFLQPGTVGITKAQKATAWFFLVVSVLFLAQSTLGAAVEHYRAEIDSFFGIDLAQVLPYNLARTWHLQLSLLWTAAAFLAAAIFLAPIISGREPKRQHWLAYGLLGALFVVVAGTLGGTAVSTFGPDWAKGSIFFDQQWEYLDLPRFWQILLVVGLFIWIIIIYRAIRSRLRSESKFNMPWLFFYSGLAIPAFYAVGLLATNGTHLTVAEFWRFWVVHLWVEDFLELFTTVMVAYIFVMLGVVRRKIAIQIIFMDVILYSVGGVIGTMHHLYFSGTPVEHMALGAFFSALEVIPLTFLTVEAWAFLQLGSKQESRSSAPFPHRWAVMFLVAVGFWNFVGAGVFGFLINLPIVSYYQIGTALTANHAHGSMMGVYGMLAVGMALFALRYIIKPEKWSDKMAKISFWCLNIGLAWMVFATLLPLGVLQLWHSVNDGYYEARTLGYIAEPGNVILEWLRMPGDVVFLIGGILPFVYLAWLGVRHAIPATVTVMEPETLFVLEHEEAREDRTGVPASMGTAVDGDDTLPPSRSRYASDRRPPVDPEDQP</sequence>
<keyword evidence="2" id="KW-0812">Transmembrane</keyword>
<dbReference type="SUPFAM" id="SSF81442">
    <property type="entry name" value="Cytochrome c oxidase subunit I-like"/>
    <property type="match status" value="1"/>
</dbReference>
<feature type="transmembrane region" description="Helical" evidence="2">
    <location>
        <begin position="668"/>
        <end position="694"/>
    </location>
</feature>
<feature type="transmembrane region" description="Helical" evidence="2">
    <location>
        <begin position="284"/>
        <end position="304"/>
    </location>
</feature>
<name>A0ABP9FE18_9ACTN</name>
<feature type="region of interest" description="Disordered" evidence="1">
    <location>
        <begin position="770"/>
        <end position="811"/>
    </location>
</feature>
<dbReference type="InterPro" id="IPR036927">
    <property type="entry name" value="Cyt_c_oxase-like_su1_sf"/>
</dbReference>
<comment type="caution">
    <text evidence="4">The sequence shown here is derived from an EMBL/GenBank/DDBJ whole genome shotgun (WGS) entry which is preliminary data.</text>
</comment>
<evidence type="ECO:0000256" key="2">
    <source>
        <dbReference type="SAM" id="Phobius"/>
    </source>
</evidence>
<dbReference type="PANTHER" id="PTHR10422:SF38">
    <property type="entry name" value="CYTOCHROME B SUBUNIT OF NITRIC OXIDE REDUCTASE"/>
    <property type="match status" value="1"/>
</dbReference>
<dbReference type="InterPro" id="IPR000883">
    <property type="entry name" value="Cyt_C_Oxase_1"/>
</dbReference>
<organism evidence="4 5">
    <name type="scientific">Tessaracoccus lubricantis</name>
    <dbReference type="NCBI Taxonomy" id="545543"/>
    <lineage>
        <taxon>Bacteria</taxon>
        <taxon>Bacillati</taxon>
        <taxon>Actinomycetota</taxon>
        <taxon>Actinomycetes</taxon>
        <taxon>Propionibacteriales</taxon>
        <taxon>Propionibacteriaceae</taxon>
        <taxon>Tessaracoccus</taxon>
    </lineage>
</organism>
<accession>A0ABP9FE18</accession>
<keyword evidence="2" id="KW-1133">Transmembrane helix</keyword>
<gene>
    <name evidence="4" type="ORF">GCM10025789_09100</name>
</gene>
<dbReference type="PANTHER" id="PTHR10422">
    <property type="entry name" value="CYTOCHROME C OXIDASE SUBUNIT 1"/>
    <property type="match status" value="1"/>
</dbReference>
<feature type="transmembrane region" description="Helical" evidence="2">
    <location>
        <begin position="23"/>
        <end position="43"/>
    </location>
</feature>
<feature type="transmembrane region" description="Helical" evidence="2">
    <location>
        <begin position="637"/>
        <end position="656"/>
    </location>
</feature>
<feature type="transmembrane region" description="Helical" evidence="2">
    <location>
        <begin position="365"/>
        <end position="387"/>
    </location>
</feature>
<dbReference type="Gene3D" id="1.20.210.10">
    <property type="entry name" value="Cytochrome c oxidase-like, subunit I domain"/>
    <property type="match status" value="1"/>
</dbReference>
<dbReference type="Pfam" id="PF00115">
    <property type="entry name" value="COX1"/>
    <property type="match status" value="1"/>
</dbReference>
<dbReference type="EMBL" id="BAABLV010000016">
    <property type="protein sequence ID" value="GAA4894096.1"/>
    <property type="molecule type" value="Genomic_DNA"/>
</dbReference>
<feature type="domain" description="Nitric oxide reductase subunit B cytochrome c-like" evidence="3">
    <location>
        <begin position="53"/>
        <end position="215"/>
    </location>
</feature>
<feature type="transmembrane region" description="Helical" evidence="2">
    <location>
        <begin position="518"/>
        <end position="539"/>
    </location>
</feature>
<keyword evidence="2" id="KW-0472">Membrane</keyword>
<keyword evidence="5" id="KW-1185">Reference proteome</keyword>
<evidence type="ECO:0000313" key="4">
    <source>
        <dbReference type="EMBL" id="GAA4894096.1"/>
    </source>
</evidence>
<feature type="transmembrane region" description="Helical" evidence="2">
    <location>
        <begin position="551"/>
        <end position="572"/>
    </location>
</feature>
<proteinExistence type="predicted"/>
<evidence type="ECO:0000256" key="1">
    <source>
        <dbReference type="SAM" id="MobiDB-lite"/>
    </source>
</evidence>
<feature type="transmembrane region" description="Helical" evidence="2">
    <location>
        <begin position="445"/>
        <end position="466"/>
    </location>
</feature>
<feature type="transmembrane region" description="Helical" evidence="2">
    <location>
        <begin position="727"/>
        <end position="745"/>
    </location>
</feature>
<feature type="transmembrane region" description="Helical" evidence="2">
    <location>
        <begin position="227"/>
        <end position="249"/>
    </location>
</feature>
<dbReference type="InterPro" id="IPR054309">
    <property type="entry name" value="NorB_cytochrome_c-like"/>
</dbReference>